<keyword evidence="2" id="KW-1185">Reference proteome</keyword>
<organism evidence="1 2">
    <name type="scientific">Luteibacter jiangsuensis</name>
    <dbReference type="NCBI Taxonomy" id="637577"/>
    <lineage>
        <taxon>Bacteria</taxon>
        <taxon>Pseudomonadati</taxon>
        <taxon>Pseudomonadota</taxon>
        <taxon>Gammaproteobacteria</taxon>
        <taxon>Lysobacterales</taxon>
        <taxon>Rhodanobacteraceae</taxon>
        <taxon>Luteibacter</taxon>
    </lineage>
</organism>
<sequence length="274" mass="29564">MNVRTQALGFHWTLAIVLLVGLAPFGRATAARAGDADDPYACEIGMFAETAKAIGFAGDDALWGDSMFNACRYDPGRDSRIIVALTYLAGEEKSGQKSNDDSKFMRDLDVVVLEPDRHTVMAHAHEDTAIEDGGARLEGITIDTARYMLAPGLRAFGVSVNNETHCTCANNSSTNLKLYVQHGHRLDNVATIETHSWQAGYEMGAETPAACTSTAAQKKTVVNIAKTSSHGLADLQLVTTVTGEYDFDEDPSKCPAIKPTKTITTLHFDGTTYK</sequence>
<proteinExistence type="predicted"/>
<protein>
    <submittedName>
        <fullName evidence="1">Uncharacterized protein</fullName>
    </submittedName>
</protein>
<dbReference type="EMBL" id="JAUSSK010000002">
    <property type="protein sequence ID" value="MDQ0009249.1"/>
    <property type="molecule type" value="Genomic_DNA"/>
</dbReference>
<reference evidence="1 2" key="1">
    <citation type="submission" date="2023-07" db="EMBL/GenBank/DDBJ databases">
        <title>Sorghum-associated microbial communities from plants grown in Nebraska, USA.</title>
        <authorList>
            <person name="Schachtman D."/>
        </authorList>
    </citation>
    <scope>NUCLEOTIDE SEQUENCE [LARGE SCALE GENOMIC DNA]</scope>
    <source>
        <strain evidence="1 2">CC60</strain>
    </source>
</reference>
<accession>A0ABT9SXI0</accession>
<name>A0ABT9SXI0_9GAMM</name>
<evidence type="ECO:0000313" key="1">
    <source>
        <dbReference type="EMBL" id="MDQ0009249.1"/>
    </source>
</evidence>
<dbReference type="Proteomes" id="UP001237737">
    <property type="component" value="Unassembled WGS sequence"/>
</dbReference>
<comment type="caution">
    <text evidence="1">The sequence shown here is derived from an EMBL/GenBank/DDBJ whole genome shotgun (WGS) entry which is preliminary data.</text>
</comment>
<evidence type="ECO:0000313" key="2">
    <source>
        <dbReference type="Proteomes" id="UP001237737"/>
    </source>
</evidence>
<dbReference type="RefSeq" id="WP_306848534.1">
    <property type="nucleotide sequence ID" value="NZ_JAUSSK010000002.1"/>
</dbReference>
<gene>
    <name evidence="1" type="ORF">J2T07_001426</name>
</gene>